<keyword evidence="1" id="KW-0732">Signal</keyword>
<keyword evidence="3" id="KW-1185">Reference proteome</keyword>
<evidence type="ECO:0000313" key="2">
    <source>
        <dbReference type="EMBL" id="KAF2032154.1"/>
    </source>
</evidence>
<dbReference type="EMBL" id="ML978175">
    <property type="protein sequence ID" value="KAF2032154.1"/>
    <property type="molecule type" value="Genomic_DNA"/>
</dbReference>
<proteinExistence type="predicted"/>
<dbReference type="AlphaFoldDB" id="A0A9P4HEH6"/>
<accession>A0A9P4HEH6</accession>
<evidence type="ECO:0000256" key="1">
    <source>
        <dbReference type="SAM" id="SignalP"/>
    </source>
</evidence>
<dbReference type="Proteomes" id="UP000799777">
    <property type="component" value="Unassembled WGS sequence"/>
</dbReference>
<gene>
    <name evidence="2" type="ORF">EK21DRAFT_87529</name>
</gene>
<dbReference type="OrthoDB" id="3784924at2759"/>
<sequence>MRQFSRFLALLGFVAIAFASANPRDDAISPINNVGMMCAEGDIKCLAGNNDGKDGGVFECVNGYWKLIQDCRPSERCVGTPSPHCTWGRRRRAEPQKPAADPAVVACKEGELKCLAANDKGMDGAVFQCTNGYWKVFQDCRSYERCVSKPTPHCTWGKHANAALN</sequence>
<evidence type="ECO:0000313" key="3">
    <source>
        <dbReference type="Proteomes" id="UP000799777"/>
    </source>
</evidence>
<name>A0A9P4HEH6_9PLEO</name>
<feature type="chain" id="PRO_5040190810" evidence="1">
    <location>
        <begin position="20"/>
        <end position="165"/>
    </location>
</feature>
<feature type="signal peptide" evidence="1">
    <location>
        <begin position="1"/>
        <end position="19"/>
    </location>
</feature>
<comment type="caution">
    <text evidence="2">The sequence shown here is derived from an EMBL/GenBank/DDBJ whole genome shotgun (WGS) entry which is preliminary data.</text>
</comment>
<protein>
    <submittedName>
        <fullName evidence="2">Uncharacterized protein</fullName>
    </submittedName>
</protein>
<reference evidence="2" key="1">
    <citation type="journal article" date="2020" name="Stud. Mycol.">
        <title>101 Dothideomycetes genomes: a test case for predicting lifestyles and emergence of pathogens.</title>
        <authorList>
            <person name="Haridas S."/>
            <person name="Albert R."/>
            <person name="Binder M."/>
            <person name="Bloem J."/>
            <person name="Labutti K."/>
            <person name="Salamov A."/>
            <person name="Andreopoulos B."/>
            <person name="Baker S."/>
            <person name="Barry K."/>
            <person name="Bills G."/>
            <person name="Bluhm B."/>
            <person name="Cannon C."/>
            <person name="Castanera R."/>
            <person name="Culley D."/>
            <person name="Daum C."/>
            <person name="Ezra D."/>
            <person name="Gonzalez J."/>
            <person name="Henrissat B."/>
            <person name="Kuo A."/>
            <person name="Liang C."/>
            <person name="Lipzen A."/>
            <person name="Lutzoni F."/>
            <person name="Magnuson J."/>
            <person name="Mondo S."/>
            <person name="Nolan M."/>
            <person name="Ohm R."/>
            <person name="Pangilinan J."/>
            <person name="Park H.-J."/>
            <person name="Ramirez L."/>
            <person name="Alfaro M."/>
            <person name="Sun H."/>
            <person name="Tritt A."/>
            <person name="Yoshinaga Y."/>
            <person name="Zwiers L.-H."/>
            <person name="Turgeon B."/>
            <person name="Goodwin S."/>
            <person name="Spatafora J."/>
            <person name="Crous P."/>
            <person name="Grigoriev I."/>
        </authorList>
    </citation>
    <scope>NUCLEOTIDE SEQUENCE</scope>
    <source>
        <strain evidence="2">CBS 110217</strain>
    </source>
</reference>
<organism evidence="2 3">
    <name type="scientific">Setomelanomma holmii</name>
    <dbReference type="NCBI Taxonomy" id="210430"/>
    <lineage>
        <taxon>Eukaryota</taxon>
        <taxon>Fungi</taxon>
        <taxon>Dikarya</taxon>
        <taxon>Ascomycota</taxon>
        <taxon>Pezizomycotina</taxon>
        <taxon>Dothideomycetes</taxon>
        <taxon>Pleosporomycetidae</taxon>
        <taxon>Pleosporales</taxon>
        <taxon>Pleosporineae</taxon>
        <taxon>Phaeosphaeriaceae</taxon>
        <taxon>Setomelanomma</taxon>
    </lineage>
</organism>